<keyword evidence="1" id="KW-0472">Membrane</keyword>
<proteinExistence type="predicted"/>
<keyword evidence="3" id="KW-1185">Reference proteome</keyword>
<keyword evidence="1" id="KW-0812">Transmembrane</keyword>
<organism evidence="2 3">
    <name type="scientific">Lactobacillus panisapium</name>
    <dbReference type="NCBI Taxonomy" id="2012495"/>
    <lineage>
        <taxon>Bacteria</taxon>
        <taxon>Bacillati</taxon>
        <taxon>Bacillota</taxon>
        <taxon>Bacilli</taxon>
        <taxon>Lactobacillales</taxon>
        <taxon>Lactobacillaceae</taxon>
        <taxon>Lactobacillus</taxon>
    </lineage>
</organism>
<evidence type="ECO:0000313" key="2">
    <source>
        <dbReference type="EMBL" id="QYN53597.1"/>
    </source>
</evidence>
<gene>
    <name evidence="2" type="ORF">GYM71_09280</name>
</gene>
<evidence type="ECO:0000256" key="1">
    <source>
        <dbReference type="SAM" id="Phobius"/>
    </source>
</evidence>
<dbReference type="Proteomes" id="UP000826550">
    <property type="component" value="Chromosome"/>
</dbReference>
<evidence type="ECO:0008006" key="4">
    <source>
        <dbReference type="Google" id="ProtNLM"/>
    </source>
</evidence>
<dbReference type="EMBL" id="CP048268">
    <property type="protein sequence ID" value="QYN53597.1"/>
    <property type="molecule type" value="Genomic_DNA"/>
</dbReference>
<sequence length="227" mass="25499">MQRNVIRQQTILNRAFLKNYSLFALVVVGLVLAAFSFLKSTVPSEAGLIQSVFQRYNIFLGIIPTFTIVLLSTLKYRIADALCCQTRKVFILQTIYRILIPIVIMVFIWLIAIIPMMIASGYLAVFAKSWPGILMRMIYLCLVLLSFGYLTATTYLLSNKKLITFVVIFGINSLTFLLNVNGKPSLFYDFVKPDLGIMIFLSSIVLVGLILLLGAVLNLVIAKKDIL</sequence>
<reference evidence="2 3" key="1">
    <citation type="submission" date="2020-01" db="EMBL/GenBank/DDBJ databases">
        <title>Vast differences in strain-level diversity in the gut microbiota of two closely related honey bee species.</title>
        <authorList>
            <person name="Ellegaard K.M."/>
            <person name="Suenami S."/>
            <person name="Miyazaki R."/>
            <person name="Engel P."/>
        </authorList>
    </citation>
    <scope>NUCLEOTIDE SEQUENCE [LARGE SCALE GENOMIC DNA]</scope>
    <source>
        <strain evidence="2 3">ESL0416</strain>
    </source>
</reference>
<feature type="transmembrane region" description="Helical" evidence="1">
    <location>
        <begin position="137"/>
        <end position="157"/>
    </location>
</feature>
<dbReference type="RefSeq" id="WP_220220258.1">
    <property type="nucleotide sequence ID" value="NZ_CP048268.1"/>
</dbReference>
<protein>
    <recommendedName>
        <fullName evidence="4">ABC transporter permease</fullName>
    </recommendedName>
</protein>
<feature type="transmembrane region" description="Helical" evidence="1">
    <location>
        <begin position="20"/>
        <end position="38"/>
    </location>
</feature>
<evidence type="ECO:0000313" key="3">
    <source>
        <dbReference type="Proteomes" id="UP000826550"/>
    </source>
</evidence>
<feature type="transmembrane region" description="Helical" evidence="1">
    <location>
        <begin position="58"/>
        <end position="78"/>
    </location>
</feature>
<keyword evidence="1" id="KW-1133">Transmembrane helix</keyword>
<feature type="transmembrane region" description="Helical" evidence="1">
    <location>
        <begin position="162"/>
        <end position="180"/>
    </location>
</feature>
<name>A0ABX8WCU4_9LACO</name>
<feature type="transmembrane region" description="Helical" evidence="1">
    <location>
        <begin position="98"/>
        <end position="125"/>
    </location>
</feature>
<accession>A0ABX8WCU4</accession>
<feature type="transmembrane region" description="Helical" evidence="1">
    <location>
        <begin position="195"/>
        <end position="221"/>
    </location>
</feature>